<dbReference type="RefSeq" id="WP_307782367.1">
    <property type="nucleotide sequence ID" value="NZ_JAFBCM010000001.1"/>
</dbReference>
<evidence type="ECO:0000256" key="2">
    <source>
        <dbReference type="ARBA" id="ARBA00023015"/>
    </source>
</evidence>
<keyword evidence="5" id="KW-0804">Transcription</keyword>
<dbReference type="Proteomes" id="UP001595699">
    <property type="component" value="Unassembled WGS sequence"/>
</dbReference>
<dbReference type="InterPro" id="IPR013249">
    <property type="entry name" value="RNA_pol_sigma70_r4_t2"/>
</dbReference>
<feature type="domain" description="RNA polymerase sigma-70 region 2" evidence="6">
    <location>
        <begin position="8"/>
        <end position="73"/>
    </location>
</feature>
<evidence type="ECO:0000313" key="8">
    <source>
        <dbReference type="EMBL" id="MFC3766260.1"/>
    </source>
</evidence>
<dbReference type="InterPro" id="IPR014284">
    <property type="entry name" value="RNA_pol_sigma-70_dom"/>
</dbReference>
<comment type="caution">
    <text evidence="8">The sequence shown here is derived from an EMBL/GenBank/DDBJ whole genome shotgun (WGS) entry which is preliminary data.</text>
</comment>
<evidence type="ECO:0000256" key="1">
    <source>
        <dbReference type="ARBA" id="ARBA00010641"/>
    </source>
</evidence>
<dbReference type="InterPro" id="IPR013324">
    <property type="entry name" value="RNA_pol_sigma_r3/r4-like"/>
</dbReference>
<keyword evidence="9" id="KW-1185">Reference proteome</keyword>
<keyword evidence="3" id="KW-0731">Sigma factor</keyword>
<dbReference type="InterPro" id="IPR013325">
    <property type="entry name" value="RNA_pol_sigma_r2"/>
</dbReference>
<evidence type="ECO:0000259" key="6">
    <source>
        <dbReference type="Pfam" id="PF04542"/>
    </source>
</evidence>
<dbReference type="InterPro" id="IPR007627">
    <property type="entry name" value="RNA_pol_sigma70_r2"/>
</dbReference>
<sequence>MKPFEQVVRDHGTVVLRVCRALLSPADADDAWSETFLSAMQAYPDLDPGANVRAWLVTIAHRKAIDRFRAHARAPLPVESLPERQSSLGNPSEPDDELWAAVRSLPDKQRASVAYHYLADLPYREVGRLLGISEAAARRNAADGVAALRKTYQGAMS</sequence>
<dbReference type="Gene3D" id="1.10.10.10">
    <property type="entry name" value="Winged helix-like DNA-binding domain superfamily/Winged helix DNA-binding domain"/>
    <property type="match status" value="1"/>
</dbReference>
<proteinExistence type="inferred from homology"/>
<evidence type="ECO:0000256" key="3">
    <source>
        <dbReference type="ARBA" id="ARBA00023082"/>
    </source>
</evidence>
<dbReference type="Pfam" id="PF08281">
    <property type="entry name" value="Sigma70_r4_2"/>
    <property type="match status" value="1"/>
</dbReference>
<dbReference type="PANTHER" id="PTHR43133:SF8">
    <property type="entry name" value="RNA POLYMERASE SIGMA FACTOR HI_1459-RELATED"/>
    <property type="match status" value="1"/>
</dbReference>
<keyword evidence="2" id="KW-0805">Transcription regulation</keyword>
<reference evidence="9" key="1">
    <citation type="journal article" date="2019" name="Int. J. Syst. Evol. Microbiol.">
        <title>The Global Catalogue of Microorganisms (GCM) 10K type strain sequencing project: providing services to taxonomists for standard genome sequencing and annotation.</title>
        <authorList>
            <consortium name="The Broad Institute Genomics Platform"/>
            <consortium name="The Broad Institute Genome Sequencing Center for Infectious Disease"/>
            <person name="Wu L."/>
            <person name="Ma J."/>
        </authorList>
    </citation>
    <scope>NUCLEOTIDE SEQUENCE [LARGE SCALE GENOMIC DNA]</scope>
    <source>
        <strain evidence="9">CGMCC 4.7241</strain>
    </source>
</reference>
<dbReference type="EMBL" id="JBHRZH010000050">
    <property type="protein sequence ID" value="MFC3766260.1"/>
    <property type="molecule type" value="Genomic_DNA"/>
</dbReference>
<evidence type="ECO:0000259" key="7">
    <source>
        <dbReference type="Pfam" id="PF08281"/>
    </source>
</evidence>
<keyword evidence="4" id="KW-0238">DNA-binding</keyword>
<dbReference type="Gene3D" id="1.10.1740.10">
    <property type="match status" value="1"/>
</dbReference>
<dbReference type="PANTHER" id="PTHR43133">
    <property type="entry name" value="RNA POLYMERASE ECF-TYPE SIGMA FACTO"/>
    <property type="match status" value="1"/>
</dbReference>
<evidence type="ECO:0000313" key="9">
    <source>
        <dbReference type="Proteomes" id="UP001595699"/>
    </source>
</evidence>
<feature type="domain" description="RNA polymerase sigma factor 70 region 4 type 2" evidence="7">
    <location>
        <begin position="96"/>
        <end position="147"/>
    </location>
</feature>
<dbReference type="NCBIfam" id="TIGR02937">
    <property type="entry name" value="sigma70-ECF"/>
    <property type="match status" value="1"/>
</dbReference>
<protein>
    <submittedName>
        <fullName evidence="8">RNA polymerase sigma factor</fullName>
    </submittedName>
</protein>
<dbReference type="Pfam" id="PF04542">
    <property type="entry name" value="Sigma70_r2"/>
    <property type="match status" value="1"/>
</dbReference>
<accession>A0ABV7YQX4</accession>
<evidence type="ECO:0000256" key="4">
    <source>
        <dbReference type="ARBA" id="ARBA00023125"/>
    </source>
</evidence>
<gene>
    <name evidence="8" type="ORF">ACFOUW_35910</name>
</gene>
<comment type="similarity">
    <text evidence="1">Belongs to the sigma-70 factor family. ECF subfamily.</text>
</comment>
<evidence type="ECO:0000256" key="5">
    <source>
        <dbReference type="ARBA" id="ARBA00023163"/>
    </source>
</evidence>
<dbReference type="SUPFAM" id="SSF88659">
    <property type="entry name" value="Sigma3 and sigma4 domains of RNA polymerase sigma factors"/>
    <property type="match status" value="1"/>
</dbReference>
<dbReference type="SUPFAM" id="SSF88946">
    <property type="entry name" value="Sigma2 domain of RNA polymerase sigma factors"/>
    <property type="match status" value="1"/>
</dbReference>
<name>A0ABV7YQX4_9ACTN</name>
<dbReference type="InterPro" id="IPR036388">
    <property type="entry name" value="WH-like_DNA-bd_sf"/>
</dbReference>
<dbReference type="InterPro" id="IPR039425">
    <property type="entry name" value="RNA_pol_sigma-70-like"/>
</dbReference>
<organism evidence="8 9">
    <name type="scientific">Tenggerimyces flavus</name>
    <dbReference type="NCBI Taxonomy" id="1708749"/>
    <lineage>
        <taxon>Bacteria</taxon>
        <taxon>Bacillati</taxon>
        <taxon>Actinomycetota</taxon>
        <taxon>Actinomycetes</taxon>
        <taxon>Propionibacteriales</taxon>
        <taxon>Nocardioidaceae</taxon>
        <taxon>Tenggerimyces</taxon>
    </lineage>
</organism>